<dbReference type="STRING" id="1161099.SAMN05444817_10734"/>
<dbReference type="Proteomes" id="UP000186292">
    <property type="component" value="Unassembled WGS sequence"/>
</dbReference>
<feature type="transmembrane region" description="Helical" evidence="1">
    <location>
        <begin position="167"/>
        <end position="186"/>
    </location>
</feature>
<proteinExistence type="predicted"/>
<feature type="transmembrane region" description="Helical" evidence="1">
    <location>
        <begin position="20"/>
        <end position="48"/>
    </location>
</feature>
<dbReference type="OrthoDB" id="7948871at2"/>
<keyword evidence="1" id="KW-0472">Membrane</keyword>
<keyword evidence="1" id="KW-0812">Transmembrane</keyword>
<protein>
    <recommendedName>
        <fullName evidence="4">DUF624 domain-containing protein</fullName>
    </recommendedName>
</protein>
<dbReference type="EMBL" id="FTOF01000007">
    <property type="protein sequence ID" value="SIS48253.1"/>
    <property type="molecule type" value="Genomic_DNA"/>
</dbReference>
<accession>A0A1N7JFW7</accession>
<evidence type="ECO:0000256" key="1">
    <source>
        <dbReference type="SAM" id="Phobius"/>
    </source>
</evidence>
<evidence type="ECO:0008006" key="4">
    <source>
        <dbReference type="Google" id="ProtNLM"/>
    </source>
</evidence>
<gene>
    <name evidence="2" type="ORF">SAMN05444817_10734</name>
</gene>
<dbReference type="RefSeq" id="WP_076599383.1">
    <property type="nucleotide sequence ID" value="NZ_CP046976.1"/>
</dbReference>
<feature type="transmembrane region" description="Helical" evidence="1">
    <location>
        <begin position="192"/>
        <end position="213"/>
    </location>
</feature>
<reference evidence="3" key="1">
    <citation type="submission" date="2017-01" db="EMBL/GenBank/DDBJ databases">
        <authorList>
            <person name="Varghese N."/>
            <person name="Submissions S."/>
        </authorList>
    </citation>
    <scope>NUCLEOTIDE SEQUENCE [LARGE SCALE GENOMIC DNA]</scope>
    <source>
        <strain evidence="3">DSM 44531</strain>
    </source>
</reference>
<dbReference type="AlphaFoldDB" id="A0A1N7JFW7"/>
<name>A0A1N7JFW7_9CORY</name>
<organism evidence="2 3">
    <name type="scientific">Corynebacterium appendicis CIP 107643</name>
    <dbReference type="NCBI Taxonomy" id="1161099"/>
    <lineage>
        <taxon>Bacteria</taxon>
        <taxon>Bacillati</taxon>
        <taxon>Actinomycetota</taxon>
        <taxon>Actinomycetes</taxon>
        <taxon>Mycobacteriales</taxon>
        <taxon>Corynebacteriaceae</taxon>
        <taxon>Corynebacterium</taxon>
    </lineage>
</organism>
<keyword evidence="3" id="KW-1185">Reference proteome</keyword>
<sequence length="223" mass="23671">MQFFHPDSKFMAAFTLLADIVILNMLLVVTSLPVVTGGAAWRAANVVVGEMAQGRGSRYALMFIRQLTVRWRAASIYWALLLAAVALLTYQQFVVFQAGVDGFALTLIQALALAGAFIIAGISVWFFALASVGSVESGAPGSAGNRNSAALSFKHLAALSIQHTFRFLGRTLIAVAVVAGAVWVVVTLPVAFSVPLVFFFVPAVALYLVRLVLAAPLGQELGD</sequence>
<feature type="transmembrane region" description="Helical" evidence="1">
    <location>
        <begin position="69"/>
        <end position="90"/>
    </location>
</feature>
<feature type="transmembrane region" description="Helical" evidence="1">
    <location>
        <begin position="102"/>
        <end position="128"/>
    </location>
</feature>
<evidence type="ECO:0000313" key="3">
    <source>
        <dbReference type="Proteomes" id="UP000186292"/>
    </source>
</evidence>
<evidence type="ECO:0000313" key="2">
    <source>
        <dbReference type="EMBL" id="SIS48253.1"/>
    </source>
</evidence>
<keyword evidence="1" id="KW-1133">Transmembrane helix</keyword>